<evidence type="ECO:0000313" key="3">
    <source>
        <dbReference type="Proteomes" id="UP000199021"/>
    </source>
</evidence>
<dbReference type="STRING" id="478744.SAMN05444359_103137"/>
<keyword evidence="3" id="KW-1185">Reference proteome</keyword>
<sequence>MNNPVLFLTSFLFLIGSSSILSAQCTASTAAEFAACLPNPADGIIMVTADMDVPGPLDLSGVTVDLGNQVNLTLPAETVVDASTSFVTGTGNTDLTVIVGGTPYSFGKNGSPDLDDLNAEMVGGATTLGEAAELANGVLPVSLLSFDARVMAKKVMLTWVVAEEFENESFEISISNDGFSFQPVTIVDGRGSAFTTQSYEVSDVPAFSGNVYYRLTQRDFSGANRELGIRSVRWEADAASGLSVFPNPGKAGQTIRLQGVAEASRVDLLGMNGQVLRQLTVESGQTIVPNDIAAGVYLLRVPGKEIKPVRLVIK</sequence>
<dbReference type="InterPro" id="IPR026444">
    <property type="entry name" value="Secre_tail"/>
</dbReference>
<dbReference type="AlphaFoldDB" id="A0A1H9BIV6"/>
<organism evidence="2 3">
    <name type="scientific">Neolewinella agarilytica</name>
    <dbReference type="NCBI Taxonomy" id="478744"/>
    <lineage>
        <taxon>Bacteria</taxon>
        <taxon>Pseudomonadati</taxon>
        <taxon>Bacteroidota</taxon>
        <taxon>Saprospiria</taxon>
        <taxon>Saprospirales</taxon>
        <taxon>Lewinellaceae</taxon>
        <taxon>Neolewinella</taxon>
    </lineage>
</organism>
<evidence type="ECO:0000256" key="1">
    <source>
        <dbReference type="SAM" id="SignalP"/>
    </source>
</evidence>
<feature type="chain" id="PRO_5011738022" evidence="1">
    <location>
        <begin position="24"/>
        <end position="314"/>
    </location>
</feature>
<feature type="signal peptide" evidence="1">
    <location>
        <begin position="1"/>
        <end position="23"/>
    </location>
</feature>
<keyword evidence="1" id="KW-0732">Signal</keyword>
<dbReference type="OrthoDB" id="756070at2"/>
<dbReference type="EMBL" id="FOFB01000003">
    <property type="protein sequence ID" value="SEP88553.1"/>
    <property type="molecule type" value="Genomic_DNA"/>
</dbReference>
<name>A0A1H9BIV6_9BACT</name>
<dbReference type="InParanoid" id="A0A1H9BIV6"/>
<dbReference type="RefSeq" id="WP_090165595.1">
    <property type="nucleotide sequence ID" value="NZ_FOFB01000003.1"/>
</dbReference>
<dbReference type="NCBIfam" id="TIGR04183">
    <property type="entry name" value="Por_Secre_tail"/>
    <property type="match status" value="1"/>
</dbReference>
<gene>
    <name evidence="2" type="ORF">SAMN05444359_103137</name>
</gene>
<dbReference type="Proteomes" id="UP000199021">
    <property type="component" value="Unassembled WGS sequence"/>
</dbReference>
<protein>
    <submittedName>
        <fullName evidence="2">Por secretion system C-terminal sorting domain-containing protein</fullName>
    </submittedName>
</protein>
<reference evidence="3" key="1">
    <citation type="submission" date="2016-10" db="EMBL/GenBank/DDBJ databases">
        <authorList>
            <person name="Varghese N."/>
            <person name="Submissions S."/>
        </authorList>
    </citation>
    <scope>NUCLEOTIDE SEQUENCE [LARGE SCALE GENOMIC DNA]</scope>
    <source>
        <strain evidence="3">DSM 24740</strain>
    </source>
</reference>
<evidence type="ECO:0000313" key="2">
    <source>
        <dbReference type="EMBL" id="SEP88553.1"/>
    </source>
</evidence>
<accession>A0A1H9BIV6</accession>
<proteinExistence type="predicted"/>